<proteinExistence type="predicted"/>
<dbReference type="Pfam" id="PF00082">
    <property type="entry name" value="Peptidase_S8"/>
    <property type="match status" value="1"/>
</dbReference>
<reference evidence="2 3" key="1">
    <citation type="submission" date="2016-01" db="EMBL/GenBank/DDBJ databases">
        <title>Characterization of the Clostridium difficile lineages that are prevalent in Hong Kong and China.</title>
        <authorList>
            <person name="Kwok J.S.-L."/>
            <person name="Lam W.-Y."/>
            <person name="Ip M."/>
            <person name="Chan T.-F."/>
            <person name="Hawkey P.M."/>
            <person name="Tsui S.K.-W."/>
        </authorList>
    </citation>
    <scope>NUCLEOTIDE SEQUENCE [LARGE SCALE GENOMIC DNA]</scope>
    <source>
        <strain evidence="2 3">300064</strain>
    </source>
</reference>
<dbReference type="Gene3D" id="3.40.50.200">
    <property type="entry name" value="Peptidase S8/S53 domain"/>
    <property type="match status" value="1"/>
</dbReference>
<dbReference type="InterPro" id="IPR000209">
    <property type="entry name" value="Peptidase_S8/S53_dom"/>
</dbReference>
<dbReference type="EMBL" id="LRDH01000161">
    <property type="protein sequence ID" value="PPV12129.1"/>
    <property type="molecule type" value="Genomic_DNA"/>
</dbReference>
<dbReference type="GO" id="GO:0006508">
    <property type="term" value="P:proteolysis"/>
    <property type="evidence" value="ECO:0007669"/>
    <property type="project" value="InterPro"/>
</dbReference>
<evidence type="ECO:0000313" key="3">
    <source>
        <dbReference type="Proteomes" id="UP000238081"/>
    </source>
</evidence>
<evidence type="ECO:0000313" key="2">
    <source>
        <dbReference type="EMBL" id="PPV12129.1"/>
    </source>
</evidence>
<comment type="caution">
    <text evidence="2">The sequence shown here is derived from an EMBL/GenBank/DDBJ whole genome shotgun (WGS) entry which is preliminary data.</text>
</comment>
<name>A0A2S7F5W1_CLOBU</name>
<sequence length="559" mass="64488">MDYKNTSNDTQIHVTIIDDGVNDGLYKPIYLENDIEIGSNLIVSKRKVHQRENISHGTVCAAIIQKYSSCTTFTSIKILNEKEKSTMAQLIKGISWCIENNINLIHLSLGSIDYRDYLDIKSIINTAYKKGIVIVAAYSNKNIITYPACLSNVIGVKCDKKNLLKSNNYIYNRYPFDRIEITTNSKHILIDCFGNEIETSVSNSFAAPVITAAVYEMMCKYKNISFEEIQNHLRVNENNLNKDVFLKDYYPNFYKEIDWAENCIMFVISETEPNIVQDNLCINLKDVVFIKGSAFSDIFQYINKYIEEYDNIFNSIDTIIIYNENCIGKFNNEDIICMNNMLDFPVNIIYMDDNYNSFNPILLKHKLKTKVWHPLISNYCDLDLENSCDIPVPIINIYNYGISGANHIIYSLSQQFKDNGYSVLSLSNECFDIIGGFKFIPLTQDKGIIKMSNVDLLSKLYELYDSDLIICNSRLLNKDDNTIVNITNNVKADIYILLVPQNISHEDLIKHLNFNDEELIIISEKHIDKVNMRIKVFDYANENLKFDLYNYIIFLLTGC</sequence>
<dbReference type="Proteomes" id="UP000238081">
    <property type="component" value="Unassembled WGS sequence"/>
</dbReference>
<accession>A0A2S7F5W1</accession>
<feature type="domain" description="Peptidase S8/S53" evidence="1">
    <location>
        <begin position="11"/>
        <end position="237"/>
    </location>
</feature>
<dbReference type="AlphaFoldDB" id="A0A2S7F5W1"/>
<protein>
    <recommendedName>
        <fullName evidence="1">Peptidase S8/S53 domain-containing protein</fullName>
    </recommendedName>
</protein>
<dbReference type="GO" id="GO:0004252">
    <property type="term" value="F:serine-type endopeptidase activity"/>
    <property type="evidence" value="ECO:0007669"/>
    <property type="project" value="InterPro"/>
</dbReference>
<organism evidence="2 3">
    <name type="scientific">Clostridium butyricum</name>
    <dbReference type="NCBI Taxonomy" id="1492"/>
    <lineage>
        <taxon>Bacteria</taxon>
        <taxon>Bacillati</taxon>
        <taxon>Bacillota</taxon>
        <taxon>Clostridia</taxon>
        <taxon>Eubacteriales</taxon>
        <taxon>Clostridiaceae</taxon>
        <taxon>Clostridium</taxon>
    </lineage>
</organism>
<gene>
    <name evidence="2" type="ORF">AWN73_19835</name>
</gene>
<dbReference type="RefSeq" id="WP_052188342.1">
    <property type="nucleotide sequence ID" value="NZ_JSEG01000006.1"/>
</dbReference>
<dbReference type="SUPFAM" id="SSF52743">
    <property type="entry name" value="Subtilisin-like"/>
    <property type="match status" value="1"/>
</dbReference>
<dbReference type="InterPro" id="IPR036852">
    <property type="entry name" value="Peptidase_S8/S53_dom_sf"/>
</dbReference>
<evidence type="ECO:0000259" key="1">
    <source>
        <dbReference type="Pfam" id="PF00082"/>
    </source>
</evidence>